<evidence type="ECO:0000256" key="5">
    <source>
        <dbReference type="ARBA" id="ARBA00048391"/>
    </source>
</evidence>
<dbReference type="InterPro" id="IPR002052">
    <property type="entry name" value="DNA_methylase_N6_adenine_CS"/>
</dbReference>
<evidence type="ECO:0000256" key="2">
    <source>
        <dbReference type="ARBA" id="ARBA00022603"/>
    </source>
</evidence>
<evidence type="ECO:0000256" key="1">
    <source>
        <dbReference type="ARBA" id="ARBA00012771"/>
    </source>
</evidence>
<gene>
    <name evidence="8" type="ORF">MNOR_LOCUS18641</name>
</gene>
<dbReference type="NCBIfam" id="TIGR00536">
    <property type="entry name" value="hemK_fam"/>
    <property type="match status" value="1"/>
</dbReference>
<organism evidence="8 9">
    <name type="scientific">Meganyctiphanes norvegica</name>
    <name type="common">Northern krill</name>
    <name type="synonym">Thysanopoda norvegica</name>
    <dbReference type="NCBI Taxonomy" id="48144"/>
    <lineage>
        <taxon>Eukaryota</taxon>
        <taxon>Metazoa</taxon>
        <taxon>Ecdysozoa</taxon>
        <taxon>Arthropoda</taxon>
        <taxon>Crustacea</taxon>
        <taxon>Multicrustacea</taxon>
        <taxon>Malacostraca</taxon>
        <taxon>Eumalacostraca</taxon>
        <taxon>Eucarida</taxon>
        <taxon>Euphausiacea</taxon>
        <taxon>Euphausiidae</taxon>
        <taxon>Meganyctiphanes</taxon>
    </lineage>
</organism>
<evidence type="ECO:0000313" key="8">
    <source>
        <dbReference type="EMBL" id="CAL4107731.1"/>
    </source>
</evidence>
<evidence type="ECO:0000313" key="9">
    <source>
        <dbReference type="Proteomes" id="UP001497623"/>
    </source>
</evidence>
<dbReference type="InterPro" id="IPR029063">
    <property type="entry name" value="SAM-dependent_MTases_sf"/>
</dbReference>
<dbReference type="CDD" id="cd02440">
    <property type="entry name" value="AdoMet_MTases"/>
    <property type="match status" value="1"/>
</dbReference>
<comment type="caution">
    <text evidence="8">The sequence shown here is derived from an EMBL/GenBank/DDBJ whole genome shotgun (WGS) entry which is preliminary data.</text>
</comment>
<dbReference type="Pfam" id="PF17827">
    <property type="entry name" value="PrmC_N"/>
    <property type="match status" value="1"/>
</dbReference>
<keyword evidence="2" id="KW-0489">Methyltransferase</keyword>
<keyword evidence="3" id="KW-0808">Transferase</keyword>
<dbReference type="GO" id="GO:0102559">
    <property type="term" value="F:peptide chain release factor N(5)-glutamine methyltransferase activity"/>
    <property type="evidence" value="ECO:0007669"/>
    <property type="project" value="UniProtKB-EC"/>
</dbReference>
<dbReference type="GO" id="GO:0005739">
    <property type="term" value="C:mitochondrion"/>
    <property type="evidence" value="ECO:0007669"/>
    <property type="project" value="TreeGrafter"/>
</dbReference>
<dbReference type="EC" id="2.1.1.297" evidence="1"/>
<feature type="domain" description="Methyltransferase small" evidence="6">
    <location>
        <begin position="207"/>
        <end position="319"/>
    </location>
</feature>
<dbReference type="Gene3D" id="1.10.8.10">
    <property type="entry name" value="DNA helicase RuvA subunit, C-terminal domain"/>
    <property type="match status" value="1"/>
</dbReference>
<accession>A0AAV2R208</accession>
<name>A0AAV2R208_MEGNR</name>
<dbReference type="InterPro" id="IPR004556">
    <property type="entry name" value="HemK-like"/>
</dbReference>
<dbReference type="Proteomes" id="UP001497623">
    <property type="component" value="Unassembled WGS sequence"/>
</dbReference>
<dbReference type="GO" id="GO:0003676">
    <property type="term" value="F:nucleic acid binding"/>
    <property type="evidence" value="ECO:0007669"/>
    <property type="project" value="InterPro"/>
</dbReference>
<proteinExistence type="predicted"/>
<dbReference type="InterPro" id="IPR040758">
    <property type="entry name" value="PrmC_N"/>
</dbReference>
<dbReference type="InterPro" id="IPR050320">
    <property type="entry name" value="N5-glutamine_MTase"/>
</dbReference>
<dbReference type="Pfam" id="PF05175">
    <property type="entry name" value="MTS"/>
    <property type="match status" value="1"/>
</dbReference>
<evidence type="ECO:0000259" key="7">
    <source>
        <dbReference type="Pfam" id="PF17827"/>
    </source>
</evidence>
<reference evidence="8 9" key="1">
    <citation type="submission" date="2024-05" db="EMBL/GenBank/DDBJ databases">
        <authorList>
            <person name="Wallberg A."/>
        </authorList>
    </citation>
    <scope>NUCLEOTIDE SEQUENCE [LARGE SCALE GENOMIC DNA]</scope>
</reference>
<keyword evidence="9" id="KW-1185">Reference proteome</keyword>
<dbReference type="SUPFAM" id="SSF53335">
    <property type="entry name" value="S-adenosyl-L-methionine-dependent methyltransferases"/>
    <property type="match status" value="1"/>
</dbReference>
<dbReference type="PROSITE" id="PS00092">
    <property type="entry name" value="N6_MTASE"/>
    <property type="match status" value="1"/>
</dbReference>
<sequence>MMVFNKFSCSIHRLCLAHQQKLIKQQWKSLHHFVCSQSFTGLINETQNLPSKKDFLKFHKISRNHPITSSNIHHYASCQCHTSSKAISQTEGSTDTETSICNSTIGETMKEWTGKLEAAGVPEADLSTQHIICHVLNINRMELIKYSDSHLTEKQNADFERLMNCRYARMPVQYIIGHWDFHNITLKLRPPVFIPRPETEQLVELALERICGQVKPKILEIGCGSGAISCALLKAIPDLEMVALDHSQHAIKLTHENAQDLGVSDRLVLVEGKVTKEGLPPLPHDEYDLIVSNPPYVLRKDAMALAPEIMIYEDMRALDGGKEGLDIIKPLLKYCSQFLIKGRTMLLEVDPCHRFLITHWLASEKDNRWNMKVFQDFNEKDRFLEFTKE</sequence>
<dbReference type="Gene3D" id="3.40.50.150">
    <property type="entry name" value="Vaccinia Virus protein VP39"/>
    <property type="match status" value="1"/>
</dbReference>
<dbReference type="PANTHER" id="PTHR18895:SF74">
    <property type="entry name" value="MTRF1L RELEASE FACTOR GLUTAMINE METHYLTRANSFERASE"/>
    <property type="match status" value="1"/>
</dbReference>
<dbReference type="InterPro" id="IPR019874">
    <property type="entry name" value="RF_methyltr_PrmC"/>
</dbReference>
<evidence type="ECO:0000259" key="6">
    <source>
        <dbReference type="Pfam" id="PF05175"/>
    </source>
</evidence>
<dbReference type="PANTHER" id="PTHR18895">
    <property type="entry name" value="HEMK METHYLTRANSFERASE"/>
    <property type="match status" value="1"/>
</dbReference>
<keyword evidence="4" id="KW-0949">S-adenosyl-L-methionine</keyword>
<comment type="catalytic activity">
    <reaction evidence="5">
        <text>L-glutaminyl-[peptide chain release factor] + S-adenosyl-L-methionine = N(5)-methyl-L-glutaminyl-[peptide chain release factor] + S-adenosyl-L-homocysteine + H(+)</text>
        <dbReference type="Rhea" id="RHEA:42896"/>
        <dbReference type="Rhea" id="RHEA-COMP:10271"/>
        <dbReference type="Rhea" id="RHEA-COMP:10272"/>
        <dbReference type="ChEBI" id="CHEBI:15378"/>
        <dbReference type="ChEBI" id="CHEBI:30011"/>
        <dbReference type="ChEBI" id="CHEBI:57856"/>
        <dbReference type="ChEBI" id="CHEBI:59789"/>
        <dbReference type="ChEBI" id="CHEBI:61891"/>
        <dbReference type="EC" id="2.1.1.297"/>
    </reaction>
</comment>
<evidence type="ECO:0000256" key="3">
    <source>
        <dbReference type="ARBA" id="ARBA00022679"/>
    </source>
</evidence>
<dbReference type="AlphaFoldDB" id="A0AAV2R208"/>
<dbReference type="NCBIfam" id="TIGR03534">
    <property type="entry name" value="RF_mod_PrmC"/>
    <property type="match status" value="1"/>
</dbReference>
<feature type="domain" description="Release factor glutamine methyltransferase N-terminal" evidence="7">
    <location>
        <begin position="108"/>
        <end position="177"/>
    </location>
</feature>
<protein>
    <recommendedName>
        <fullName evidence="1">peptide chain release factor N(5)-glutamine methyltransferase</fullName>
        <ecNumber evidence="1">2.1.1.297</ecNumber>
    </recommendedName>
</protein>
<dbReference type="GO" id="GO:0032259">
    <property type="term" value="P:methylation"/>
    <property type="evidence" value="ECO:0007669"/>
    <property type="project" value="UniProtKB-KW"/>
</dbReference>
<evidence type="ECO:0000256" key="4">
    <source>
        <dbReference type="ARBA" id="ARBA00022691"/>
    </source>
</evidence>
<dbReference type="InterPro" id="IPR007848">
    <property type="entry name" value="Small_mtfrase_dom"/>
</dbReference>
<dbReference type="EMBL" id="CAXKWB010013438">
    <property type="protein sequence ID" value="CAL4107731.1"/>
    <property type="molecule type" value="Genomic_DNA"/>
</dbReference>